<evidence type="ECO:0000313" key="1">
    <source>
        <dbReference type="EMBL" id="PRD55777.1"/>
    </source>
</evidence>
<dbReference type="SUPFAM" id="SSF55729">
    <property type="entry name" value="Acyl-CoA N-acyltransferases (Nat)"/>
    <property type="match status" value="1"/>
</dbReference>
<evidence type="ECO:0000313" key="2">
    <source>
        <dbReference type="Proteomes" id="UP000238642"/>
    </source>
</evidence>
<dbReference type="PANTHER" id="PTHR41368:SF1">
    <property type="entry name" value="PROTEIN YGHO"/>
    <property type="match status" value="1"/>
</dbReference>
<dbReference type="EMBL" id="PVBS01000001">
    <property type="protein sequence ID" value="PRD55777.1"/>
    <property type="molecule type" value="Genomic_DNA"/>
</dbReference>
<dbReference type="RefSeq" id="WP_105721956.1">
    <property type="nucleotide sequence ID" value="NZ_PVBS01000001.1"/>
</dbReference>
<evidence type="ECO:0008006" key="3">
    <source>
        <dbReference type="Google" id="ProtNLM"/>
    </source>
</evidence>
<dbReference type="Gene3D" id="3.40.630.30">
    <property type="match status" value="1"/>
</dbReference>
<accession>A0A2S9JR57</accession>
<gene>
    <name evidence="1" type="ORF">C5749_00290</name>
</gene>
<reference evidence="1 2" key="1">
    <citation type="submission" date="2018-02" db="EMBL/GenBank/DDBJ databases">
        <title>The draft genome of Sphingobacterium gobiense H7.</title>
        <authorList>
            <person name="Li L."/>
            <person name="Liu L."/>
            <person name="Zhang X."/>
            <person name="Wang T."/>
            <person name="Liang L."/>
        </authorList>
    </citation>
    <scope>NUCLEOTIDE SEQUENCE [LARGE SCALE GENOMIC DNA]</scope>
    <source>
        <strain evidence="1 2">ACCC 05757</strain>
    </source>
</reference>
<protein>
    <recommendedName>
        <fullName evidence="3">N-acetyltransferase domain-containing protein</fullName>
    </recommendedName>
</protein>
<name>A0A2S9JR57_9SPHI</name>
<dbReference type="InterPro" id="IPR016181">
    <property type="entry name" value="Acyl_CoA_acyltransferase"/>
</dbReference>
<dbReference type="Proteomes" id="UP000238642">
    <property type="component" value="Unassembled WGS sequence"/>
</dbReference>
<proteinExistence type="predicted"/>
<keyword evidence="2" id="KW-1185">Reference proteome</keyword>
<dbReference type="PANTHER" id="PTHR41368">
    <property type="entry name" value="PROTEIN YGHO"/>
    <property type="match status" value="1"/>
</dbReference>
<organism evidence="1 2">
    <name type="scientific">Sphingobacterium gobiense</name>
    <dbReference type="NCBI Taxonomy" id="1382456"/>
    <lineage>
        <taxon>Bacteria</taxon>
        <taxon>Pseudomonadati</taxon>
        <taxon>Bacteroidota</taxon>
        <taxon>Sphingobacteriia</taxon>
        <taxon>Sphingobacteriales</taxon>
        <taxon>Sphingobacteriaceae</taxon>
        <taxon>Sphingobacterium</taxon>
    </lineage>
</organism>
<sequence>MDNLMVIEIYTKEQSDTFAQINVSQRNERMPTDHYYTGIAVKQQDVYLAKAVLYINKSISYKDRNVALVGAYEAQENEEAVHKLFQNIEKRAIEQGVDFLIGPMNGSTWENYRFHDHPQKPLFFMEMKHEPYYAMQWKSIGFKPLAHYYSAIATVAPRQNEKIDKLKSRLLRDGVIIRGLDKDNYVADLKKLYPFLHDSFKQNFLYSPISESSFLEKYLPLQSVLKPEFVQIAEHEGEIVGVLLGTDDLFNRAGKTLIIKTLARSPKRLYRGLGLVLVNEFYQKAVAKKYQQIIYALMIDEGDATSLSDQYDGHLLKTYTLYGKAI</sequence>
<dbReference type="OrthoDB" id="62581at2"/>
<dbReference type="AlphaFoldDB" id="A0A2S9JR57"/>
<dbReference type="InterPro" id="IPR039968">
    <property type="entry name" value="BcerS-like"/>
</dbReference>
<comment type="caution">
    <text evidence="1">The sequence shown here is derived from an EMBL/GenBank/DDBJ whole genome shotgun (WGS) entry which is preliminary data.</text>
</comment>